<evidence type="ECO:0000313" key="6">
    <source>
        <dbReference type="Proteomes" id="UP000245790"/>
    </source>
</evidence>
<name>A0A316FRL3_9GAMM</name>
<keyword evidence="1" id="KW-0805">Transcription regulation</keyword>
<dbReference type="Proteomes" id="UP000245790">
    <property type="component" value="Unassembled WGS sequence"/>
</dbReference>
<accession>A0A316FRL3</accession>
<evidence type="ECO:0000313" key="5">
    <source>
        <dbReference type="EMBL" id="PWK50795.1"/>
    </source>
</evidence>
<dbReference type="PANTHER" id="PTHR43280:SF28">
    <property type="entry name" value="HTH-TYPE TRANSCRIPTIONAL ACTIVATOR RHAS"/>
    <property type="match status" value="1"/>
</dbReference>
<dbReference type="EMBL" id="QGGU01000006">
    <property type="protein sequence ID" value="PWK50795.1"/>
    <property type="molecule type" value="Genomic_DNA"/>
</dbReference>
<dbReference type="GO" id="GO:0003700">
    <property type="term" value="F:DNA-binding transcription factor activity"/>
    <property type="evidence" value="ECO:0007669"/>
    <property type="project" value="InterPro"/>
</dbReference>
<comment type="caution">
    <text evidence="5">The sequence shown here is derived from an EMBL/GenBank/DDBJ whole genome shotgun (WGS) entry which is preliminary data.</text>
</comment>
<gene>
    <name evidence="5" type="ORF">C8D97_10682</name>
</gene>
<dbReference type="Pfam" id="PF12833">
    <property type="entry name" value="HTH_18"/>
    <property type="match status" value="1"/>
</dbReference>
<evidence type="ECO:0000256" key="1">
    <source>
        <dbReference type="ARBA" id="ARBA00023015"/>
    </source>
</evidence>
<proteinExistence type="predicted"/>
<dbReference type="Gene3D" id="1.10.10.60">
    <property type="entry name" value="Homeodomain-like"/>
    <property type="match status" value="1"/>
</dbReference>
<dbReference type="InterPro" id="IPR020449">
    <property type="entry name" value="Tscrpt_reg_AraC-type_HTH"/>
</dbReference>
<keyword evidence="3" id="KW-0804">Transcription</keyword>
<protein>
    <submittedName>
        <fullName evidence="5">AraC family transcriptional regulator</fullName>
    </submittedName>
</protein>
<dbReference type="PANTHER" id="PTHR43280">
    <property type="entry name" value="ARAC-FAMILY TRANSCRIPTIONAL REGULATOR"/>
    <property type="match status" value="1"/>
</dbReference>
<dbReference type="PROSITE" id="PS01124">
    <property type="entry name" value="HTH_ARAC_FAMILY_2"/>
    <property type="match status" value="1"/>
</dbReference>
<keyword evidence="6" id="KW-1185">Reference proteome</keyword>
<dbReference type="SUPFAM" id="SSF46689">
    <property type="entry name" value="Homeodomain-like"/>
    <property type="match status" value="1"/>
</dbReference>
<dbReference type="OrthoDB" id="5622169at2"/>
<dbReference type="RefSeq" id="WP_109763462.1">
    <property type="nucleotide sequence ID" value="NZ_QGGU01000006.1"/>
</dbReference>
<organism evidence="5 6">
    <name type="scientific">Pleionea mediterranea</name>
    <dbReference type="NCBI Taxonomy" id="523701"/>
    <lineage>
        <taxon>Bacteria</taxon>
        <taxon>Pseudomonadati</taxon>
        <taxon>Pseudomonadota</taxon>
        <taxon>Gammaproteobacteria</taxon>
        <taxon>Oceanospirillales</taxon>
        <taxon>Pleioneaceae</taxon>
        <taxon>Pleionea</taxon>
    </lineage>
</organism>
<feature type="domain" description="HTH araC/xylS-type" evidence="4">
    <location>
        <begin position="170"/>
        <end position="268"/>
    </location>
</feature>
<dbReference type="PROSITE" id="PS00041">
    <property type="entry name" value="HTH_ARAC_FAMILY_1"/>
    <property type="match status" value="1"/>
</dbReference>
<sequence>MTQSDFISLMPGQYLAPKCHRFDYNKIQVCLTEYPHYQKTGDWHHHKNAMVSFVMQGGNVESRWQTHLERLPGSLNFYHAGEPHQNIYKVFPSKHLSLEVDQSFLDDHCLTEVRLASAMINNPKSKFILLNILNEAIQHDRYTDSVIQSLFLSIVQPLQTLSKAPPNWLKQVKSLLENQWSEWPSLAQLSDSVNVHPVTISSLFNHYYHVTISDFLRILKVEHAIQMIQNCEKPLTEIALECGFSDQSHFTRVFKSKTGFLPARYRRV</sequence>
<evidence type="ECO:0000256" key="3">
    <source>
        <dbReference type="ARBA" id="ARBA00023163"/>
    </source>
</evidence>
<evidence type="ECO:0000256" key="2">
    <source>
        <dbReference type="ARBA" id="ARBA00023125"/>
    </source>
</evidence>
<reference evidence="5 6" key="1">
    <citation type="submission" date="2018-05" db="EMBL/GenBank/DDBJ databases">
        <title>Genomic Encyclopedia of Type Strains, Phase IV (KMG-IV): sequencing the most valuable type-strain genomes for metagenomic binning, comparative biology and taxonomic classification.</title>
        <authorList>
            <person name="Goeker M."/>
        </authorList>
    </citation>
    <scope>NUCLEOTIDE SEQUENCE [LARGE SCALE GENOMIC DNA]</scope>
    <source>
        <strain evidence="5 6">DSM 25350</strain>
    </source>
</reference>
<dbReference type="InterPro" id="IPR018060">
    <property type="entry name" value="HTH_AraC"/>
</dbReference>
<dbReference type="AlphaFoldDB" id="A0A316FRL3"/>
<evidence type="ECO:0000259" key="4">
    <source>
        <dbReference type="PROSITE" id="PS01124"/>
    </source>
</evidence>
<dbReference type="InterPro" id="IPR009057">
    <property type="entry name" value="Homeodomain-like_sf"/>
</dbReference>
<dbReference type="GO" id="GO:0043565">
    <property type="term" value="F:sequence-specific DNA binding"/>
    <property type="evidence" value="ECO:0007669"/>
    <property type="project" value="InterPro"/>
</dbReference>
<dbReference type="SMART" id="SM00342">
    <property type="entry name" value="HTH_ARAC"/>
    <property type="match status" value="1"/>
</dbReference>
<dbReference type="InterPro" id="IPR018062">
    <property type="entry name" value="HTH_AraC-typ_CS"/>
</dbReference>
<dbReference type="PRINTS" id="PR00032">
    <property type="entry name" value="HTHARAC"/>
</dbReference>
<keyword evidence="2" id="KW-0238">DNA-binding</keyword>